<evidence type="ECO:0000313" key="2">
    <source>
        <dbReference type="Proteomes" id="UP000307440"/>
    </source>
</evidence>
<dbReference type="Proteomes" id="UP000307440">
    <property type="component" value="Unassembled WGS sequence"/>
</dbReference>
<protein>
    <submittedName>
        <fullName evidence="1">Uncharacterized protein</fullName>
    </submittedName>
</protein>
<sequence length="184" mass="19820">MRGGSGGVDSAVMGKADAAGVPDSSTFVLSSTVRPACPPLYSSPHTSIVRPFGRWLSPSLRALSVAAEQQEAYCPCPSWRAEAPELCQLARVNCAVQIQAKADAASSRPSSSTLPAQSTLRQSLAPTLTAEINPTRPHHYPTCPHHRPLALRHLEKQRMHQTRGLIVFEVCTQTLISICIGNRD</sequence>
<organism evidence="1 2">
    <name type="scientific">Coprinopsis marcescibilis</name>
    <name type="common">Agaric fungus</name>
    <name type="synonym">Psathyrella marcescibilis</name>
    <dbReference type="NCBI Taxonomy" id="230819"/>
    <lineage>
        <taxon>Eukaryota</taxon>
        <taxon>Fungi</taxon>
        <taxon>Dikarya</taxon>
        <taxon>Basidiomycota</taxon>
        <taxon>Agaricomycotina</taxon>
        <taxon>Agaricomycetes</taxon>
        <taxon>Agaricomycetidae</taxon>
        <taxon>Agaricales</taxon>
        <taxon>Agaricineae</taxon>
        <taxon>Psathyrellaceae</taxon>
        <taxon>Coprinopsis</taxon>
    </lineage>
</organism>
<name>A0A5C3KCB0_COPMA</name>
<gene>
    <name evidence="1" type="ORF">FA15DRAFT_710528</name>
</gene>
<evidence type="ECO:0000313" key="1">
    <source>
        <dbReference type="EMBL" id="TFK17709.1"/>
    </source>
</evidence>
<dbReference type="EMBL" id="ML210472">
    <property type="protein sequence ID" value="TFK17709.1"/>
    <property type="molecule type" value="Genomic_DNA"/>
</dbReference>
<accession>A0A5C3KCB0</accession>
<dbReference type="AlphaFoldDB" id="A0A5C3KCB0"/>
<keyword evidence="2" id="KW-1185">Reference proteome</keyword>
<proteinExistence type="predicted"/>
<reference evidence="1 2" key="1">
    <citation type="journal article" date="2019" name="Nat. Ecol. Evol.">
        <title>Megaphylogeny resolves global patterns of mushroom evolution.</title>
        <authorList>
            <person name="Varga T."/>
            <person name="Krizsan K."/>
            <person name="Foldi C."/>
            <person name="Dima B."/>
            <person name="Sanchez-Garcia M."/>
            <person name="Sanchez-Ramirez S."/>
            <person name="Szollosi G.J."/>
            <person name="Szarkandi J.G."/>
            <person name="Papp V."/>
            <person name="Albert L."/>
            <person name="Andreopoulos W."/>
            <person name="Angelini C."/>
            <person name="Antonin V."/>
            <person name="Barry K.W."/>
            <person name="Bougher N.L."/>
            <person name="Buchanan P."/>
            <person name="Buyck B."/>
            <person name="Bense V."/>
            <person name="Catcheside P."/>
            <person name="Chovatia M."/>
            <person name="Cooper J."/>
            <person name="Damon W."/>
            <person name="Desjardin D."/>
            <person name="Finy P."/>
            <person name="Geml J."/>
            <person name="Haridas S."/>
            <person name="Hughes K."/>
            <person name="Justo A."/>
            <person name="Karasinski D."/>
            <person name="Kautmanova I."/>
            <person name="Kiss B."/>
            <person name="Kocsube S."/>
            <person name="Kotiranta H."/>
            <person name="LaButti K.M."/>
            <person name="Lechner B.E."/>
            <person name="Liimatainen K."/>
            <person name="Lipzen A."/>
            <person name="Lukacs Z."/>
            <person name="Mihaltcheva S."/>
            <person name="Morgado L.N."/>
            <person name="Niskanen T."/>
            <person name="Noordeloos M.E."/>
            <person name="Ohm R.A."/>
            <person name="Ortiz-Santana B."/>
            <person name="Ovrebo C."/>
            <person name="Racz N."/>
            <person name="Riley R."/>
            <person name="Savchenko A."/>
            <person name="Shiryaev A."/>
            <person name="Soop K."/>
            <person name="Spirin V."/>
            <person name="Szebenyi C."/>
            <person name="Tomsovsky M."/>
            <person name="Tulloss R.E."/>
            <person name="Uehling J."/>
            <person name="Grigoriev I.V."/>
            <person name="Vagvolgyi C."/>
            <person name="Papp T."/>
            <person name="Martin F.M."/>
            <person name="Miettinen O."/>
            <person name="Hibbett D.S."/>
            <person name="Nagy L.G."/>
        </authorList>
    </citation>
    <scope>NUCLEOTIDE SEQUENCE [LARGE SCALE GENOMIC DNA]</scope>
    <source>
        <strain evidence="1 2">CBS 121175</strain>
    </source>
</reference>